<evidence type="ECO:0000313" key="6">
    <source>
        <dbReference type="Proteomes" id="UP001589748"/>
    </source>
</evidence>
<dbReference type="Pfam" id="PF00106">
    <property type="entry name" value="adh_short"/>
    <property type="match status" value="1"/>
</dbReference>
<dbReference type="Proteomes" id="UP001589748">
    <property type="component" value="Unassembled WGS sequence"/>
</dbReference>
<dbReference type="PRINTS" id="PR00080">
    <property type="entry name" value="SDRFAMILY"/>
</dbReference>
<dbReference type="SMART" id="SM00822">
    <property type="entry name" value="PKS_KR"/>
    <property type="match status" value="1"/>
</dbReference>
<feature type="domain" description="Ketoreductase" evidence="4">
    <location>
        <begin position="17"/>
        <end position="202"/>
    </location>
</feature>
<gene>
    <name evidence="5" type="ORF">ACFFVI_17750</name>
</gene>
<dbReference type="InterPro" id="IPR057326">
    <property type="entry name" value="KR_dom"/>
</dbReference>
<sequence>MASRLLPGHRALRYDGRTVLVTGASSGIGAGLAEAFADRGADLVLVARRGDVLASLAAALRARFGVRVEVLAIDLTAPEAGRTVRDRLAELGRDVDVLVNNAGFAVQGPVAETEDVDRLTAQITLNCTALVDLTARLLPDMVARGSGTVVNVSSVAAFQPVPGLAVYGATKAFVLAFTEALWAENRRHGVRVLAVCPGPTETPFFDVAGEDAVGALPRRSVDQVVATTIRALEGNAPVAVDGLLYRALTVTTRLVPRRVLTMVAGAITSTPHPRARTEA</sequence>
<protein>
    <submittedName>
        <fullName evidence="5">SDR family NAD(P)-dependent oxidoreductase</fullName>
        <ecNumber evidence="5">1.-.-.-</ecNumber>
    </submittedName>
</protein>
<dbReference type="PANTHER" id="PTHR44196:SF2">
    <property type="entry name" value="SHORT-CHAIN DEHYDROGENASE-RELATED"/>
    <property type="match status" value="1"/>
</dbReference>
<comment type="similarity">
    <text evidence="1 3">Belongs to the short-chain dehydrogenases/reductases (SDR) family.</text>
</comment>
<evidence type="ECO:0000256" key="2">
    <source>
        <dbReference type="ARBA" id="ARBA00023002"/>
    </source>
</evidence>
<name>A0ABV5LXJ6_9ACTN</name>
<evidence type="ECO:0000259" key="4">
    <source>
        <dbReference type="SMART" id="SM00822"/>
    </source>
</evidence>
<evidence type="ECO:0000313" key="5">
    <source>
        <dbReference type="EMBL" id="MFB9378807.1"/>
    </source>
</evidence>
<dbReference type="GO" id="GO:0016491">
    <property type="term" value="F:oxidoreductase activity"/>
    <property type="evidence" value="ECO:0007669"/>
    <property type="project" value="UniProtKB-KW"/>
</dbReference>
<organism evidence="5 6">
    <name type="scientific">Kineococcus gynurae</name>
    <dbReference type="NCBI Taxonomy" id="452979"/>
    <lineage>
        <taxon>Bacteria</taxon>
        <taxon>Bacillati</taxon>
        <taxon>Actinomycetota</taxon>
        <taxon>Actinomycetes</taxon>
        <taxon>Kineosporiales</taxon>
        <taxon>Kineosporiaceae</taxon>
        <taxon>Kineococcus</taxon>
    </lineage>
</organism>
<dbReference type="SUPFAM" id="SSF51735">
    <property type="entry name" value="NAD(P)-binding Rossmann-fold domains"/>
    <property type="match status" value="1"/>
</dbReference>
<comment type="caution">
    <text evidence="5">The sequence shown here is derived from an EMBL/GenBank/DDBJ whole genome shotgun (WGS) entry which is preliminary data.</text>
</comment>
<dbReference type="EC" id="1.-.-.-" evidence="5"/>
<accession>A0ABV5LXJ6</accession>
<reference evidence="5 6" key="1">
    <citation type="submission" date="2024-09" db="EMBL/GenBank/DDBJ databases">
        <authorList>
            <person name="Sun Q."/>
            <person name="Mori K."/>
        </authorList>
    </citation>
    <scope>NUCLEOTIDE SEQUENCE [LARGE SCALE GENOMIC DNA]</scope>
    <source>
        <strain evidence="5 6">TISTR 1856</strain>
    </source>
</reference>
<proteinExistence type="inferred from homology"/>
<dbReference type="PIRSF" id="PIRSF000126">
    <property type="entry name" value="11-beta-HSD1"/>
    <property type="match status" value="1"/>
</dbReference>
<keyword evidence="6" id="KW-1185">Reference proteome</keyword>
<dbReference type="PANTHER" id="PTHR44196">
    <property type="entry name" value="DEHYDROGENASE/REDUCTASE SDR FAMILY MEMBER 7B"/>
    <property type="match status" value="1"/>
</dbReference>
<evidence type="ECO:0000256" key="3">
    <source>
        <dbReference type="RuleBase" id="RU000363"/>
    </source>
</evidence>
<dbReference type="InterPro" id="IPR002347">
    <property type="entry name" value="SDR_fam"/>
</dbReference>
<dbReference type="RefSeq" id="WP_380134342.1">
    <property type="nucleotide sequence ID" value="NZ_JBHLUI010000001.1"/>
</dbReference>
<dbReference type="CDD" id="cd05233">
    <property type="entry name" value="SDR_c"/>
    <property type="match status" value="1"/>
</dbReference>
<dbReference type="EMBL" id="JBHMDM010000012">
    <property type="protein sequence ID" value="MFB9378807.1"/>
    <property type="molecule type" value="Genomic_DNA"/>
</dbReference>
<evidence type="ECO:0000256" key="1">
    <source>
        <dbReference type="ARBA" id="ARBA00006484"/>
    </source>
</evidence>
<dbReference type="PRINTS" id="PR00081">
    <property type="entry name" value="GDHRDH"/>
</dbReference>
<dbReference type="InterPro" id="IPR036291">
    <property type="entry name" value="NAD(P)-bd_dom_sf"/>
</dbReference>
<dbReference type="Gene3D" id="3.40.50.720">
    <property type="entry name" value="NAD(P)-binding Rossmann-like Domain"/>
    <property type="match status" value="1"/>
</dbReference>
<keyword evidence="2 5" id="KW-0560">Oxidoreductase</keyword>